<evidence type="ECO:0000313" key="3">
    <source>
        <dbReference type="Proteomes" id="UP000187001"/>
    </source>
</evidence>
<evidence type="ECO:0000259" key="1">
    <source>
        <dbReference type="Pfam" id="PF23918"/>
    </source>
</evidence>
<accession>A0ABD6QMG3</accession>
<proteinExistence type="predicted"/>
<organism evidence="2 3">
    <name type="scientific">Mycolicibacterium fortuitum</name>
    <name type="common">Mycobacterium fortuitum</name>
    <dbReference type="NCBI Taxonomy" id="1766"/>
    <lineage>
        <taxon>Bacteria</taxon>
        <taxon>Bacillati</taxon>
        <taxon>Actinomycetota</taxon>
        <taxon>Actinomycetes</taxon>
        <taxon>Mycobacteriales</taxon>
        <taxon>Mycobacteriaceae</taxon>
        <taxon>Mycolicibacterium</taxon>
    </lineage>
</organism>
<name>A0ABD6QMG3_MYCFO</name>
<protein>
    <recommendedName>
        <fullName evidence="1">DUF7257 domain-containing protein</fullName>
    </recommendedName>
</protein>
<dbReference type="EMBL" id="MBER01000071">
    <property type="protein sequence ID" value="OMC44718.1"/>
    <property type="molecule type" value="Genomic_DNA"/>
</dbReference>
<gene>
    <name evidence="2" type="ORF">A5742_27480</name>
</gene>
<reference evidence="2 3" key="1">
    <citation type="submission" date="2016-07" db="EMBL/GenBank/DDBJ databases">
        <authorList>
            <person name="Sutton G."/>
            <person name="Brinkac L."/>
            <person name="Sanka R."/>
            <person name="Adams M."/>
            <person name="Lau E."/>
            <person name="Kumar A."/>
            <person name="Macaden R."/>
        </authorList>
    </citation>
    <scope>NUCLEOTIDE SEQUENCE [LARGE SCALE GENOMIC DNA]</scope>
    <source>
        <strain evidence="2 3">GA-0871</strain>
    </source>
</reference>
<dbReference type="InterPro" id="IPR055681">
    <property type="entry name" value="DUF7257"/>
</dbReference>
<dbReference type="RefSeq" id="WP_076205420.1">
    <property type="nucleotide sequence ID" value="NZ_MBER01000071.1"/>
</dbReference>
<dbReference type="Pfam" id="PF23918">
    <property type="entry name" value="DUF7257"/>
    <property type="match status" value="1"/>
</dbReference>
<evidence type="ECO:0000313" key="2">
    <source>
        <dbReference type="EMBL" id="OMC44718.1"/>
    </source>
</evidence>
<dbReference type="AlphaFoldDB" id="A0ABD6QMG3"/>
<dbReference type="Proteomes" id="UP000187001">
    <property type="component" value="Unassembled WGS sequence"/>
</dbReference>
<comment type="caution">
    <text evidence="2">The sequence shown here is derived from an EMBL/GenBank/DDBJ whole genome shotgun (WGS) entry which is preliminary data.</text>
</comment>
<feature type="domain" description="DUF7257" evidence="1">
    <location>
        <begin position="163"/>
        <end position="406"/>
    </location>
</feature>
<sequence length="574" mass="63786">MTVRYPAGPITPHGWWNITKGIQPTMRLTAYDGSVEFYLMGGHSIPDRHSAPEAVHLISLKGLVPPWKHITQKGATQDGVTHIDALYDPVEVEMVVECRGRDARHTRKVYDDLIASIDAIQESKLDFLTPDVGYWWANIRWFQGAPPDPVMGAQTNRVRVSLRLSADRGFWSTYDHTDAFTFVYDDMTDTFTEDNRSTQDLGDIPQYYTGDGGGFCTSYNGSMFWWDDPEDTTTTQSRRVINGPWPGFDTETDNQVVSQVHGSFQEWSFPDTGRNLIGGRMNRNPDDTWAGDGVFVEYGGSYLRLFYTVDFVEHTIRTDPFRMLISPIPGEKFSLVCGYEGDGNERLFKFLRNGVEIWSVKESGAGSKLGPDHRGAGNGMFAGSALITQATPATIRKLSAGDNATVSQSGFLERINIGDQKMYNDYTLFGPGIFKIYDGPGTDEFVEFGPLLPNQIVFLRTDPRVNTTLVQDLTAVPPTPQQLTVFQDAINKFLSFAGMNNSALGDQIKSMFGVRPPQGNLYKYLKGRFSENSAIPAKSPGADAKPYFVKVAIEGGNADSKVIVSGTPLRRKPF</sequence>